<evidence type="ECO:0000313" key="3">
    <source>
        <dbReference type="EMBL" id="KAE8348543.1"/>
    </source>
</evidence>
<reference evidence="4" key="1">
    <citation type="submission" date="2019-04" db="EMBL/GenBank/DDBJ databases">
        <title>Friends and foes A comparative genomics studyof 23 Aspergillus species from section Flavi.</title>
        <authorList>
            <consortium name="DOE Joint Genome Institute"/>
            <person name="Kjaerbolling I."/>
            <person name="Vesth T."/>
            <person name="Frisvad J.C."/>
            <person name="Nybo J.L."/>
            <person name="Theobald S."/>
            <person name="Kildgaard S."/>
            <person name="Isbrandt T."/>
            <person name="Kuo A."/>
            <person name="Sato A."/>
            <person name="Lyhne E.K."/>
            <person name="Kogle M.E."/>
            <person name="Wiebenga A."/>
            <person name="Kun R.S."/>
            <person name="Lubbers R.J."/>
            <person name="Makela M.R."/>
            <person name="Barry K."/>
            <person name="Chovatia M."/>
            <person name="Clum A."/>
            <person name="Daum C."/>
            <person name="Haridas S."/>
            <person name="He G."/>
            <person name="LaButti K."/>
            <person name="Lipzen A."/>
            <person name="Mondo S."/>
            <person name="Riley R."/>
            <person name="Salamov A."/>
            <person name="Simmons B.A."/>
            <person name="Magnuson J.K."/>
            <person name="Henrissat B."/>
            <person name="Mortensen U.H."/>
            <person name="Larsen T.O."/>
            <person name="Devries R.P."/>
            <person name="Grigoriev I.V."/>
            <person name="Machida M."/>
            <person name="Baker S.E."/>
            <person name="Andersen M.R."/>
        </authorList>
    </citation>
    <scope>NUCLEOTIDE SEQUENCE [LARGE SCALE GENOMIC DNA]</scope>
    <source>
        <strain evidence="4">CBS 553.77</strain>
    </source>
</reference>
<name>A0A5N6YUH3_9EURO</name>
<dbReference type="InterPro" id="IPR052169">
    <property type="entry name" value="CW_Biosynth-Accessory"/>
</dbReference>
<evidence type="ECO:0000313" key="4">
    <source>
        <dbReference type="Proteomes" id="UP000327118"/>
    </source>
</evidence>
<sequence length="365" mass="40225">MPSPKSYTLTFTGDVMLGRLVDQLFPTHVSNPQEQALATTFLRTHPALKTYTHRSPWGTTLPLFHTSDLNLINLETAATTCDTPWPNKTFNYRMHPTNLQALKEARIDYVSLANNHTLDFGEQGLLDTVRGVRDVGIEFAGVGQRPDDAAVLTLPADSSGGGPGAEYRVHVYAASDHPVAWSSVGLFHYIDYSAATRERIKSVLTRGGGLKPALKIFSVHWGPNYGWRPAWEIRSFARFLVDECGVDIVHGHSAHHVQGVEVYRGKVIMYGCGDFVDDYALDGAFRNELGGVWRVVVTGDGEGGLKLDRLEVFPTRCERFVVDLLPVGEEGHGWVKERIVSLSEELGTTVLNELGRDGQVVVNLG</sequence>
<feature type="domain" description="Capsule synthesis protein CapA" evidence="2">
    <location>
        <begin position="8"/>
        <end position="279"/>
    </location>
</feature>
<dbReference type="Pfam" id="PF09587">
    <property type="entry name" value="PGA_cap"/>
    <property type="match status" value="1"/>
</dbReference>
<dbReference type="InterPro" id="IPR019079">
    <property type="entry name" value="Capsule_synth_CapA"/>
</dbReference>
<gene>
    <name evidence="3" type="ORF">BDV28DRAFT_87413</name>
</gene>
<dbReference type="EMBL" id="ML739457">
    <property type="protein sequence ID" value="KAE8348543.1"/>
    <property type="molecule type" value="Genomic_DNA"/>
</dbReference>
<dbReference type="SMART" id="SM00854">
    <property type="entry name" value="PGA_cap"/>
    <property type="match status" value="1"/>
</dbReference>
<evidence type="ECO:0000259" key="2">
    <source>
        <dbReference type="SMART" id="SM00854"/>
    </source>
</evidence>
<dbReference type="Proteomes" id="UP000327118">
    <property type="component" value="Unassembled WGS sequence"/>
</dbReference>
<protein>
    <recommendedName>
        <fullName evidence="2">Capsule synthesis protein CapA domain-containing protein</fullName>
    </recommendedName>
</protein>
<dbReference type="InterPro" id="IPR029052">
    <property type="entry name" value="Metallo-depent_PP-like"/>
</dbReference>
<dbReference type="OrthoDB" id="189619at2759"/>
<dbReference type="CDD" id="cd07381">
    <property type="entry name" value="MPP_CapA"/>
    <property type="match status" value="1"/>
</dbReference>
<organism evidence="3 4">
    <name type="scientific">Aspergillus coremiiformis</name>
    <dbReference type="NCBI Taxonomy" id="138285"/>
    <lineage>
        <taxon>Eukaryota</taxon>
        <taxon>Fungi</taxon>
        <taxon>Dikarya</taxon>
        <taxon>Ascomycota</taxon>
        <taxon>Pezizomycotina</taxon>
        <taxon>Eurotiomycetes</taxon>
        <taxon>Eurotiomycetidae</taxon>
        <taxon>Eurotiales</taxon>
        <taxon>Aspergillaceae</taxon>
        <taxon>Aspergillus</taxon>
        <taxon>Aspergillus subgen. Circumdati</taxon>
    </lineage>
</organism>
<dbReference type="PANTHER" id="PTHR33393:SF11">
    <property type="entry name" value="POLYGLUTAMINE SYNTHESIS ACCESSORY PROTEIN RV0574C-RELATED"/>
    <property type="match status" value="1"/>
</dbReference>
<evidence type="ECO:0000256" key="1">
    <source>
        <dbReference type="ARBA" id="ARBA00005662"/>
    </source>
</evidence>
<accession>A0A5N6YUH3</accession>
<dbReference type="SUPFAM" id="SSF56300">
    <property type="entry name" value="Metallo-dependent phosphatases"/>
    <property type="match status" value="1"/>
</dbReference>
<comment type="similarity">
    <text evidence="1">Belongs to the CapA family.</text>
</comment>
<keyword evidence="4" id="KW-1185">Reference proteome</keyword>
<dbReference type="PANTHER" id="PTHR33393">
    <property type="entry name" value="POLYGLUTAMINE SYNTHESIS ACCESSORY PROTEIN RV0574C-RELATED"/>
    <property type="match status" value="1"/>
</dbReference>
<dbReference type="AlphaFoldDB" id="A0A5N6YUH3"/>
<proteinExistence type="inferred from homology"/>